<dbReference type="KEGG" id="dpx:DAPPUDRAFT_35904"/>
<dbReference type="AlphaFoldDB" id="E9GSW3"/>
<keyword evidence="3" id="KW-1185">Reference proteome</keyword>
<organism evidence="2 3">
    <name type="scientific">Daphnia pulex</name>
    <name type="common">Water flea</name>
    <dbReference type="NCBI Taxonomy" id="6669"/>
    <lineage>
        <taxon>Eukaryota</taxon>
        <taxon>Metazoa</taxon>
        <taxon>Ecdysozoa</taxon>
        <taxon>Arthropoda</taxon>
        <taxon>Crustacea</taxon>
        <taxon>Branchiopoda</taxon>
        <taxon>Diplostraca</taxon>
        <taxon>Cladocera</taxon>
        <taxon>Anomopoda</taxon>
        <taxon>Daphniidae</taxon>
        <taxon>Daphnia</taxon>
    </lineage>
</organism>
<evidence type="ECO:0000313" key="3">
    <source>
        <dbReference type="Proteomes" id="UP000000305"/>
    </source>
</evidence>
<gene>
    <name evidence="2" type="ORF">DAPPUDRAFT_35904</name>
</gene>
<evidence type="ECO:0000259" key="1">
    <source>
        <dbReference type="Pfam" id="PF08336"/>
    </source>
</evidence>
<dbReference type="GO" id="GO:0005783">
    <property type="term" value="C:endoplasmic reticulum"/>
    <property type="evidence" value="ECO:0007669"/>
    <property type="project" value="InterPro"/>
</dbReference>
<reference evidence="2 3" key="1">
    <citation type="journal article" date="2011" name="Science">
        <title>The ecoresponsive genome of Daphnia pulex.</title>
        <authorList>
            <person name="Colbourne J.K."/>
            <person name="Pfrender M.E."/>
            <person name="Gilbert D."/>
            <person name="Thomas W.K."/>
            <person name="Tucker A."/>
            <person name="Oakley T.H."/>
            <person name="Tokishita S."/>
            <person name="Aerts A."/>
            <person name="Arnold G.J."/>
            <person name="Basu M.K."/>
            <person name="Bauer D.J."/>
            <person name="Caceres C.E."/>
            <person name="Carmel L."/>
            <person name="Casola C."/>
            <person name="Choi J.H."/>
            <person name="Detter J.C."/>
            <person name="Dong Q."/>
            <person name="Dusheyko S."/>
            <person name="Eads B.D."/>
            <person name="Frohlich T."/>
            <person name="Geiler-Samerotte K.A."/>
            <person name="Gerlach D."/>
            <person name="Hatcher P."/>
            <person name="Jogdeo S."/>
            <person name="Krijgsveld J."/>
            <person name="Kriventseva E.V."/>
            <person name="Kultz D."/>
            <person name="Laforsch C."/>
            <person name="Lindquist E."/>
            <person name="Lopez J."/>
            <person name="Manak J.R."/>
            <person name="Muller J."/>
            <person name="Pangilinan J."/>
            <person name="Patwardhan R.P."/>
            <person name="Pitluck S."/>
            <person name="Pritham E.J."/>
            <person name="Rechtsteiner A."/>
            <person name="Rho M."/>
            <person name="Rogozin I.B."/>
            <person name="Sakarya O."/>
            <person name="Salamov A."/>
            <person name="Schaack S."/>
            <person name="Shapiro H."/>
            <person name="Shiga Y."/>
            <person name="Skalitzky C."/>
            <person name="Smith Z."/>
            <person name="Souvorov A."/>
            <person name="Sung W."/>
            <person name="Tang Z."/>
            <person name="Tsuchiya D."/>
            <person name="Tu H."/>
            <person name="Vos H."/>
            <person name="Wang M."/>
            <person name="Wolf Y.I."/>
            <person name="Yamagata H."/>
            <person name="Yamada T."/>
            <person name="Ye Y."/>
            <person name="Shaw J.R."/>
            <person name="Andrews J."/>
            <person name="Crease T.J."/>
            <person name="Tang H."/>
            <person name="Lucas S.M."/>
            <person name="Robertson H.M."/>
            <person name="Bork P."/>
            <person name="Koonin E.V."/>
            <person name="Zdobnov E.M."/>
            <person name="Grigoriev I.V."/>
            <person name="Lynch M."/>
            <person name="Boore J.L."/>
        </authorList>
    </citation>
    <scope>NUCLEOTIDE SEQUENCE [LARGE SCALE GENOMIC DNA]</scope>
</reference>
<dbReference type="Proteomes" id="UP000000305">
    <property type="component" value="Unassembled WGS sequence"/>
</dbReference>
<dbReference type="HOGENOM" id="CLU_1998192_0_0_1"/>
<dbReference type="InParanoid" id="E9GSW3"/>
<proteinExistence type="predicted"/>
<feature type="non-terminal residue" evidence="2">
    <location>
        <position position="125"/>
    </location>
</feature>
<dbReference type="OrthoDB" id="420380at2759"/>
<sequence>NDVNKFLTNPINEYILVGRLAEWNKINELIANMNSSRKNNDDFLLDVLFARKLLPNDEDVTGAAYGLLRLQMTYQLDTLDMADGRIVSSGWKINSTQDCWQLGQQAYMIGQYDYAVSWLKESLQR</sequence>
<dbReference type="GO" id="GO:0004656">
    <property type="term" value="F:procollagen-proline 4-dioxygenase activity"/>
    <property type="evidence" value="ECO:0007669"/>
    <property type="project" value="InterPro"/>
</dbReference>
<feature type="domain" description="Prolyl 4-hydroxylase N-terminal" evidence="1">
    <location>
        <begin position="2"/>
        <end position="86"/>
    </location>
</feature>
<accession>E9GSW3</accession>
<protein>
    <recommendedName>
        <fullName evidence="1">Prolyl 4-hydroxylase N-terminal domain-containing protein</fullName>
    </recommendedName>
</protein>
<evidence type="ECO:0000313" key="2">
    <source>
        <dbReference type="EMBL" id="EFX77500.1"/>
    </source>
</evidence>
<name>E9GSW3_DAPPU</name>
<dbReference type="Pfam" id="PF08336">
    <property type="entry name" value="P4Ha_N"/>
    <property type="match status" value="1"/>
</dbReference>
<feature type="non-terminal residue" evidence="2">
    <location>
        <position position="1"/>
    </location>
</feature>
<dbReference type="InterPro" id="IPR011990">
    <property type="entry name" value="TPR-like_helical_dom_sf"/>
</dbReference>
<dbReference type="InterPro" id="IPR013547">
    <property type="entry name" value="P4H_N"/>
</dbReference>
<dbReference type="EMBL" id="GL732562">
    <property type="protein sequence ID" value="EFX77500.1"/>
    <property type="molecule type" value="Genomic_DNA"/>
</dbReference>
<dbReference type="eggNOG" id="KOG1591">
    <property type="taxonomic scope" value="Eukaryota"/>
</dbReference>
<dbReference type="Gene3D" id="1.25.40.10">
    <property type="entry name" value="Tetratricopeptide repeat domain"/>
    <property type="match status" value="1"/>
</dbReference>